<evidence type="ECO:0008006" key="5">
    <source>
        <dbReference type="Google" id="ProtNLM"/>
    </source>
</evidence>
<protein>
    <recommendedName>
        <fullName evidence="5">Transmembrane protein</fullName>
    </recommendedName>
</protein>
<evidence type="ECO:0000256" key="2">
    <source>
        <dbReference type="SAM" id="Phobius"/>
    </source>
</evidence>
<comment type="caution">
    <text evidence="3">The sequence shown here is derived from an EMBL/GenBank/DDBJ whole genome shotgun (WGS) entry which is preliminary data.</text>
</comment>
<evidence type="ECO:0000256" key="1">
    <source>
        <dbReference type="SAM" id="MobiDB-lite"/>
    </source>
</evidence>
<feature type="region of interest" description="Disordered" evidence="1">
    <location>
        <begin position="88"/>
        <end position="110"/>
    </location>
</feature>
<dbReference type="Proteomes" id="UP000310158">
    <property type="component" value="Unassembled WGS sequence"/>
</dbReference>
<organism evidence="3 4">
    <name type="scientific">Bondarzewia mesenterica</name>
    <dbReference type="NCBI Taxonomy" id="1095465"/>
    <lineage>
        <taxon>Eukaryota</taxon>
        <taxon>Fungi</taxon>
        <taxon>Dikarya</taxon>
        <taxon>Basidiomycota</taxon>
        <taxon>Agaricomycotina</taxon>
        <taxon>Agaricomycetes</taxon>
        <taxon>Russulales</taxon>
        <taxon>Bondarzewiaceae</taxon>
        <taxon>Bondarzewia</taxon>
    </lineage>
</organism>
<keyword evidence="2" id="KW-0812">Transmembrane</keyword>
<keyword evidence="2" id="KW-0472">Membrane</keyword>
<accession>A0A4S4M275</accession>
<keyword evidence="4" id="KW-1185">Reference proteome</keyword>
<name>A0A4S4M275_9AGAM</name>
<evidence type="ECO:0000313" key="4">
    <source>
        <dbReference type="Proteomes" id="UP000310158"/>
    </source>
</evidence>
<feature type="transmembrane region" description="Helical" evidence="2">
    <location>
        <begin position="160"/>
        <end position="186"/>
    </location>
</feature>
<reference evidence="3 4" key="1">
    <citation type="submission" date="2019-02" db="EMBL/GenBank/DDBJ databases">
        <title>Genome sequencing of the rare red list fungi Bondarzewia mesenterica.</title>
        <authorList>
            <person name="Buettner E."/>
            <person name="Kellner H."/>
        </authorList>
    </citation>
    <scope>NUCLEOTIDE SEQUENCE [LARGE SCALE GENOMIC DNA]</scope>
    <source>
        <strain evidence="3 4">DSM 108281</strain>
    </source>
</reference>
<dbReference type="Gene3D" id="3.10.450.240">
    <property type="match status" value="1"/>
</dbReference>
<evidence type="ECO:0000313" key="3">
    <source>
        <dbReference type="EMBL" id="THH19134.1"/>
    </source>
</evidence>
<gene>
    <name evidence="3" type="ORF">EW146_g1990</name>
</gene>
<dbReference type="AlphaFoldDB" id="A0A4S4M275"/>
<dbReference type="OrthoDB" id="19619at2759"/>
<proteinExistence type="predicted"/>
<keyword evidence="2" id="KW-1133">Transmembrane helix</keyword>
<dbReference type="EMBL" id="SGPL01000054">
    <property type="protein sequence ID" value="THH19134.1"/>
    <property type="molecule type" value="Genomic_DNA"/>
</dbReference>
<sequence>MRVALAGGNLWKTSSVAFCFLILTIIWCFQSAMTTRATQALLHLRPPPAPSHSGAFPSTYRSPTLSSLIWSLSSPSYASASSAHSNPHNGFSSPSRSMSTSSSSRRLSPSGLSRVAVSHRAAFFTPAHVRSMAAMRSSEVEDDISEEEAMKRLQISDVRYALLPFVCFVDIFLAIMSTFTALYLLVIHVLTMAFSKKDVHIPVSPFRRKGLSIKERASHLGQNFLNTMKNATSMYQLAKTDFFPNTYIKSPRTWAVFKTRSTKDDAWVAPLRAEFLDTYGKVNGAVAKYVLPPSSSPPLHHSLFSLSFVRIESVLIARSVPRGDLKTIKSLTMDNYAQTLKNRLLAFHPQTKKGSVSPTFTYKWRYSLNAPVEIVSIRATQGHWGLQEPRTGSRLYAQALVRFDTKQVGHFLFIEIPHRADKMNKPMQTLRVYNSAGKLVKEKSQIAPKPVVEYLVFEKRMWYDLPWAIRERLYEDL</sequence>
<feature type="transmembrane region" description="Helical" evidence="2">
    <location>
        <begin position="15"/>
        <end position="35"/>
    </location>
</feature>